<evidence type="ECO:0000313" key="6">
    <source>
        <dbReference type="Proteomes" id="UP000640052"/>
    </source>
</evidence>
<dbReference type="InterPro" id="IPR003593">
    <property type="entry name" value="AAA+_ATPase"/>
</dbReference>
<keyword evidence="1" id="KW-0813">Transport</keyword>
<keyword evidence="6" id="KW-1185">Reference proteome</keyword>
<dbReference type="GO" id="GO:0022857">
    <property type="term" value="F:transmembrane transporter activity"/>
    <property type="evidence" value="ECO:0007669"/>
    <property type="project" value="TreeGrafter"/>
</dbReference>
<evidence type="ECO:0000259" key="4">
    <source>
        <dbReference type="PROSITE" id="PS50893"/>
    </source>
</evidence>
<dbReference type="SMART" id="SM00382">
    <property type="entry name" value="AAA"/>
    <property type="match status" value="1"/>
</dbReference>
<dbReference type="FunFam" id="3.40.50.300:FF:000032">
    <property type="entry name" value="Export ABC transporter ATP-binding protein"/>
    <property type="match status" value="1"/>
</dbReference>
<dbReference type="Pfam" id="PF00005">
    <property type="entry name" value="ABC_tran"/>
    <property type="match status" value="1"/>
</dbReference>
<evidence type="ECO:0000256" key="1">
    <source>
        <dbReference type="ARBA" id="ARBA00022448"/>
    </source>
</evidence>
<protein>
    <submittedName>
        <fullName evidence="5">Macrolide ABC transporter ATP-binding protein</fullName>
    </submittedName>
</protein>
<dbReference type="Proteomes" id="UP000640052">
    <property type="component" value="Unassembled WGS sequence"/>
</dbReference>
<dbReference type="CDD" id="cd03255">
    <property type="entry name" value="ABC_MJ0796_LolCDE_FtsE"/>
    <property type="match status" value="1"/>
</dbReference>
<reference evidence="5" key="1">
    <citation type="submission" date="2021-01" db="EMBL/GenBank/DDBJ databases">
        <title>Whole genome shotgun sequence of Acrocarpospora phusangensis NBRC 108782.</title>
        <authorList>
            <person name="Komaki H."/>
            <person name="Tamura T."/>
        </authorList>
    </citation>
    <scope>NUCLEOTIDE SEQUENCE</scope>
    <source>
        <strain evidence="5">NBRC 108782</strain>
    </source>
</reference>
<keyword evidence="3 5" id="KW-0067">ATP-binding</keyword>
<feature type="domain" description="ABC transporter" evidence="4">
    <location>
        <begin position="18"/>
        <end position="239"/>
    </location>
</feature>
<proteinExistence type="predicted"/>
<dbReference type="SUPFAM" id="SSF52540">
    <property type="entry name" value="P-loop containing nucleoside triphosphate hydrolases"/>
    <property type="match status" value="1"/>
</dbReference>
<dbReference type="PROSITE" id="PS50893">
    <property type="entry name" value="ABC_TRANSPORTER_2"/>
    <property type="match status" value="1"/>
</dbReference>
<evidence type="ECO:0000256" key="2">
    <source>
        <dbReference type="ARBA" id="ARBA00022741"/>
    </source>
</evidence>
<keyword evidence="2" id="KW-0547">Nucleotide-binding</keyword>
<dbReference type="InterPro" id="IPR003439">
    <property type="entry name" value="ABC_transporter-like_ATP-bd"/>
</dbReference>
<organism evidence="5 6">
    <name type="scientific">Acrocarpospora phusangensis</name>
    <dbReference type="NCBI Taxonomy" id="1070424"/>
    <lineage>
        <taxon>Bacteria</taxon>
        <taxon>Bacillati</taxon>
        <taxon>Actinomycetota</taxon>
        <taxon>Actinomycetes</taxon>
        <taxon>Streptosporangiales</taxon>
        <taxon>Streptosporangiaceae</taxon>
        <taxon>Acrocarpospora</taxon>
    </lineage>
</organism>
<dbReference type="InterPro" id="IPR017871">
    <property type="entry name" value="ABC_transporter-like_CS"/>
</dbReference>
<evidence type="ECO:0000313" key="5">
    <source>
        <dbReference type="EMBL" id="GIH25209.1"/>
    </source>
</evidence>
<dbReference type="InterPro" id="IPR015854">
    <property type="entry name" value="ABC_transpr_LolD-like"/>
</dbReference>
<dbReference type="Gene3D" id="3.40.50.300">
    <property type="entry name" value="P-loop containing nucleotide triphosphate hydrolases"/>
    <property type="match status" value="1"/>
</dbReference>
<dbReference type="AlphaFoldDB" id="A0A919QCI7"/>
<dbReference type="GO" id="GO:0098796">
    <property type="term" value="C:membrane protein complex"/>
    <property type="evidence" value="ECO:0007669"/>
    <property type="project" value="UniProtKB-ARBA"/>
</dbReference>
<sequence>MLMEAQPVATETRRGVEVTVRELTKRFGEGESGIVAADAVTLHVPAGQRVALLGASGSGKSTLLHLIGGMERADSGTITVGDHEVTALGRRRLSVYRRSVGFVFQRFHLLPALTVLDNVIAPVLPRRVGFDRAERARQLLAAVGLAERAHAVPSQLSGGQQQRVAIARALIGEPRIILADEPTGNLDSATGRDVMELVGRLVEEHGLTLLMATHDENLTAHCDRVIRLRDGVVIEDTGA</sequence>
<accession>A0A919QCI7</accession>
<dbReference type="EMBL" id="BOOA01000026">
    <property type="protein sequence ID" value="GIH25209.1"/>
    <property type="molecule type" value="Genomic_DNA"/>
</dbReference>
<dbReference type="GO" id="GO:0016887">
    <property type="term" value="F:ATP hydrolysis activity"/>
    <property type="evidence" value="ECO:0007669"/>
    <property type="project" value="InterPro"/>
</dbReference>
<dbReference type="InterPro" id="IPR027417">
    <property type="entry name" value="P-loop_NTPase"/>
</dbReference>
<evidence type="ECO:0000256" key="3">
    <source>
        <dbReference type="ARBA" id="ARBA00022840"/>
    </source>
</evidence>
<dbReference type="PANTHER" id="PTHR24220">
    <property type="entry name" value="IMPORT ATP-BINDING PROTEIN"/>
    <property type="match status" value="1"/>
</dbReference>
<dbReference type="PROSITE" id="PS00211">
    <property type="entry name" value="ABC_TRANSPORTER_1"/>
    <property type="match status" value="1"/>
</dbReference>
<comment type="caution">
    <text evidence="5">The sequence shown here is derived from an EMBL/GenBank/DDBJ whole genome shotgun (WGS) entry which is preliminary data.</text>
</comment>
<name>A0A919QCI7_9ACTN</name>
<dbReference type="GO" id="GO:0005524">
    <property type="term" value="F:ATP binding"/>
    <property type="evidence" value="ECO:0007669"/>
    <property type="project" value="UniProtKB-KW"/>
</dbReference>
<dbReference type="GO" id="GO:0005886">
    <property type="term" value="C:plasma membrane"/>
    <property type="evidence" value="ECO:0007669"/>
    <property type="project" value="TreeGrafter"/>
</dbReference>
<gene>
    <name evidence="5" type="ORF">Aph01nite_35190</name>
</gene>
<dbReference type="InterPro" id="IPR017911">
    <property type="entry name" value="MacB-like_ATP-bd"/>
</dbReference>